<reference evidence="3" key="1">
    <citation type="submission" date="2022-10" db="EMBL/GenBank/DDBJ databases">
        <title>Culturing micro-colonial fungi from biological soil crusts in the Mojave desert and describing Neophaeococcomyces mojavensis, and introducing the new genera and species Taxawa tesnikishii.</title>
        <authorList>
            <person name="Kurbessoian T."/>
            <person name="Stajich J.E."/>
        </authorList>
    </citation>
    <scope>NUCLEOTIDE SEQUENCE</scope>
    <source>
        <strain evidence="3">TK_35</strain>
    </source>
</reference>
<name>A0AA38XVN2_9EURO</name>
<feature type="compositionally biased region" description="Basic and acidic residues" evidence="1">
    <location>
        <begin position="1"/>
        <end position="20"/>
    </location>
</feature>
<evidence type="ECO:0000256" key="1">
    <source>
        <dbReference type="SAM" id="MobiDB-lite"/>
    </source>
</evidence>
<keyword evidence="4" id="KW-1185">Reference proteome</keyword>
<evidence type="ECO:0000256" key="2">
    <source>
        <dbReference type="SAM" id="Phobius"/>
    </source>
</evidence>
<feature type="transmembrane region" description="Helical" evidence="2">
    <location>
        <begin position="138"/>
        <end position="163"/>
    </location>
</feature>
<dbReference type="Proteomes" id="UP001172681">
    <property type="component" value="Unassembled WGS sequence"/>
</dbReference>
<proteinExistence type="predicted"/>
<dbReference type="AlphaFoldDB" id="A0AA38XVN2"/>
<comment type="caution">
    <text evidence="3">The sequence shown here is derived from an EMBL/GenBank/DDBJ whole genome shotgun (WGS) entry which is preliminary data.</text>
</comment>
<feature type="region of interest" description="Disordered" evidence="1">
    <location>
        <begin position="1"/>
        <end position="38"/>
    </location>
</feature>
<evidence type="ECO:0000313" key="4">
    <source>
        <dbReference type="Proteomes" id="UP001172681"/>
    </source>
</evidence>
<organism evidence="3 4">
    <name type="scientific">Knufia peltigerae</name>
    <dbReference type="NCBI Taxonomy" id="1002370"/>
    <lineage>
        <taxon>Eukaryota</taxon>
        <taxon>Fungi</taxon>
        <taxon>Dikarya</taxon>
        <taxon>Ascomycota</taxon>
        <taxon>Pezizomycotina</taxon>
        <taxon>Eurotiomycetes</taxon>
        <taxon>Chaetothyriomycetidae</taxon>
        <taxon>Chaetothyriales</taxon>
        <taxon>Trichomeriaceae</taxon>
        <taxon>Knufia</taxon>
    </lineage>
</organism>
<protein>
    <submittedName>
        <fullName evidence="3">Uncharacterized protein</fullName>
    </submittedName>
</protein>
<keyword evidence="2" id="KW-0812">Transmembrane</keyword>
<sequence>MNPLGDKKMDEGTELDERKSASPPSTEPKEASSDYDPCVNAKITSPFYLYNHDSPRPSFDVNRKSFPQVTLRDLEAGTGTGTGTPNLTPTVTQEKRDAQNDVAGGRLKFWQTPKKQCMTRPKQRGCGWLKQMPKRQRLLVKVLIAMVIIGAMVGIAVGITAAVHGGVYKNNNSTTSLG</sequence>
<accession>A0AA38XVN2</accession>
<gene>
    <name evidence="3" type="ORF">H2204_011294</name>
</gene>
<dbReference type="EMBL" id="JAPDRN010000103">
    <property type="protein sequence ID" value="KAJ9622950.1"/>
    <property type="molecule type" value="Genomic_DNA"/>
</dbReference>
<evidence type="ECO:0000313" key="3">
    <source>
        <dbReference type="EMBL" id="KAJ9622950.1"/>
    </source>
</evidence>
<keyword evidence="2" id="KW-0472">Membrane</keyword>
<keyword evidence="2" id="KW-1133">Transmembrane helix</keyword>